<feature type="compositionally biased region" description="Basic residues" evidence="9">
    <location>
        <begin position="851"/>
        <end position="862"/>
    </location>
</feature>
<feature type="region of interest" description="Disordered" evidence="9">
    <location>
        <begin position="716"/>
        <end position="796"/>
    </location>
</feature>
<comment type="catalytic activity">
    <reaction evidence="1 8">
        <text>Exonucleolytic cleavage in the 3'- to 5'-direction to yield nucleoside 5'-phosphates.</text>
        <dbReference type="EC" id="3.1.13.1"/>
    </reaction>
</comment>
<accession>A0ABS4JW41</accession>
<dbReference type="InterPro" id="IPR004476">
    <property type="entry name" value="RNase_II/RNase_R"/>
</dbReference>
<dbReference type="InterPro" id="IPR012340">
    <property type="entry name" value="NA-bd_OB-fold"/>
</dbReference>
<feature type="compositionally biased region" description="Basic and acidic residues" evidence="9">
    <location>
        <begin position="774"/>
        <end position="790"/>
    </location>
</feature>
<feature type="domain" description="S1 motif" evidence="10">
    <location>
        <begin position="626"/>
        <end position="706"/>
    </location>
</feature>
<keyword evidence="4 8" id="KW-0540">Nuclease</keyword>
<evidence type="ECO:0000259" key="10">
    <source>
        <dbReference type="PROSITE" id="PS50126"/>
    </source>
</evidence>
<dbReference type="SMART" id="SM00316">
    <property type="entry name" value="S1"/>
    <property type="match status" value="1"/>
</dbReference>
<evidence type="ECO:0000256" key="4">
    <source>
        <dbReference type="ARBA" id="ARBA00022722"/>
    </source>
</evidence>
<dbReference type="Pfam" id="PF17876">
    <property type="entry name" value="CSD2"/>
    <property type="match status" value="1"/>
</dbReference>
<comment type="similarity">
    <text evidence="8">Belongs to the RNR ribonuclease family. RNase R subfamily.</text>
</comment>
<feature type="region of interest" description="Disordered" evidence="9">
    <location>
        <begin position="817"/>
        <end position="870"/>
    </location>
</feature>
<dbReference type="NCBIfam" id="TIGR00358">
    <property type="entry name" value="3_prime_RNase"/>
    <property type="match status" value="1"/>
</dbReference>
<feature type="compositionally biased region" description="Low complexity" evidence="9">
    <location>
        <begin position="762"/>
        <end position="773"/>
    </location>
</feature>
<dbReference type="EMBL" id="JAGGLG010000023">
    <property type="protein sequence ID" value="MBP2019126.1"/>
    <property type="molecule type" value="Genomic_DNA"/>
</dbReference>
<dbReference type="PROSITE" id="PS50126">
    <property type="entry name" value="S1"/>
    <property type="match status" value="1"/>
</dbReference>
<keyword evidence="3 8" id="KW-0963">Cytoplasm</keyword>
<dbReference type="RefSeq" id="WP_209467245.1">
    <property type="nucleotide sequence ID" value="NZ_JAGGLG010000023.1"/>
</dbReference>
<evidence type="ECO:0000256" key="1">
    <source>
        <dbReference type="ARBA" id="ARBA00001849"/>
    </source>
</evidence>
<evidence type="ECO:0000256" key="2">
    <source>
        <dbReference type="ARBA" id="ARBA00004496"/>
    </source>
</evidence>
<dbReference type="Proteomes" id="UP001519289">
    <property type="component" value="Unassembled WGS sequence"/>
</dbReference>
<name>A0ABS4JW41_9FIRM</name>
<dbReference type="NCBIfam" id="TIGR02063">
    <property type="entry name" value="RNase_R"/>
    <property type="match status" value="1"/>
</dbReference>
<dbReference type="EC" id="3.1.13.1" evidence="8"/>
<dbReference type="PANTHER" id="PTHR23355:SF9">
    <property type="entry name" value="DIS3-LIKE EXONUCLEASE 2"/>
    <property type="match status" value="1"/>
</dbReference>
<dbReference type="InterPro" id="IPR040476">
    <property type="entry name" value="CSD2"/>
</dbReference>
<dbReference type="SUPFAM" id="SSF50249">
    <property type="entry name" value="Nucleic acid-binding proteins"/>
    <property type="match status" value="4"/>
</dbReference>
<comment type="caution">
    <text evidence="11">The sequence shown here is derived from an EMBL/GenBank/DDBJ whole genome shotgun (WGS) entry which is preliminary data.</text>
</comment>
<comment type="subcellular location">
    <subcellularLocation>
        <location evidence="2 8">Cytoplasm</location>
    </subcellularLocation>
</comment>
<evidence type="ECO:0000256" key="7">
    <source>
        <dbReference type="ARBA" id="ARBA00022884"/>
    </source>
</evidence>
<dbReference type="SMART" id="SM00955">
    <property type="entry name" value="RNB"/>
    <property type="match status" value="1"/>
</dbReference>
<dbReference type="HAMAP" id="MF_01895">
    <property type="entry name" value="RNase_R"/>
    <property type="match status" value="1"/>
</dbReference>
<evidence type="ECO:0000256" key="9">
    <source>
        <dbReference type="SAM" id="MobiDB-lite"/>
    </source>
</evidence>
<evidence type="ECO:0000313" key="11">
    <source>
        <dbReference type="EMBL" id="MBP2019126.1"/>
    </source>
</evidence>
<keyword evidence="7 8" id="KW-0694">RNA-binding</keyword>
<keyword evidence="5 8" id="KW-0378">Hydrolase</keyword>
<keyword evidence="12" id="KW-1185">Reference proteome</keyword>
<evidence type="ECO:0000256" key="6">
    <source>
        <dbReference type="ARBA" id="ARBA00022839"/>
    </source>
</evidence>
<dbReference type="InterPro" id="IPR001900">
    <property type="entry name" value="RNase_II/R"/>
</dbReference>
<sequence length="870" mass="97879">MREQIAEFIREKAYKPLGFTELAQAMGIPEKQHEQLRKTLEQMERAGEVVRTRTERYGAPERMNLVVGRLQGHPRGFGFVVSDQPGVEDLFIGREALNGAWHNDRVIARITPPALSGGRREGEVIRILERANPRVVGTFEATKHLAYVVPDEKRLPEDIYVPKGMTNGARSGEKVVVQIVQWPDARRGAEGRIVERLGMKGEVGVDIVSVIRKYGLPEAFPANVLREAEQVPEEVTPEAVQESNRRDLRSWTIVTIDGEDAKDLDDAVSVVRLGKSRWQLGVHIADVAHYVAEGSALDREAYRRGTSVYLADRVVPMLPPRLSNGICSLNPGVDRLTLSCVMEIDGEGKVRSYEIFPSVIRTAARLTYTRVNQILGGEPGAEKGLEALVPLCREMASLMAVLRERRMRRGALDFDLPEAKVHLNDRGWPTEVRRVDRGTAERIIEEFMLVANETVAEHCTTRGLPLLFRVHEAPAADRIAGLREFLGLFGYNLRLPRDGSVTPADLQKVTEWCQGRPEEGLIGSVLLRTMRQARYSEEPEGHFGLATEHYCHFTSPIRRYPDLVVHRVLRAHLLHPRGLPGKLRARWERTMPEAARHCSERERVAMEAERETIELKKAEFMSDKIGQQFPGVISGVTQWGFYVQLENTVEGLVHISTLTDDYYHFYSEHYALIGERTRRRFRLGDRVVVRVLKVDVDNRQIDFALDADTEVHTVVATGRAGRQRAARKAAAAGRPEPERPKRKGRRKASGKAKAAESREAPAARAEAAGSAETALRRQERSDQPEREHKVVKLHAQAKGSGRFDMWGLPVPEHRLRARDAADPTVNNPFSLSRPAADDDDAPHGEAQRPVRLARRPRRRAEARKRNGDNG</sequence>
<evidence type="ECO:0000256" key="5">
    <source>
        <dbReference type="ARBA" id="ARBA00022801"/>
    </source>
</evidence>
<dbReference type="PANTHER" id="PTHR23355">
    <property type="entry name" value="RIBONUCLEASE"/>
    <property type="match status" value="1"/>
</dbReference>
<dbReference type="SMART" id="SM00357">
    <property type="entry name" value="CSP"/>
    <property type="match status" value="2"/>
</dbReference>
<evidence type="ECO:0000256" key="8">
    <source>
        <dbReference type="HAMAP-Rule" id="MF_01895"/>
    </source>
</evidence>
<reference evidence="11 12" key="1">
    <citation type="submission" date="2021-03" db="EMBL/GenBank/DDBJ databases">
        <title>Genomic Encyclopedia of Type Strains, Phase IV (KMG-IV): sequencing the most valuable type-strain genomes for metagenomic binning, comparative biology and taxonomic classification.</title>
        <authorList>
            <person name="Goeker M."/>
        </authorList>
    </citation>
    <scope>NUCLEOTIDE SEQUENCE [LARGE SCALE GENOMIC DNA]</scope>
    <source>
        <strain evidence="11 12">DSM 27138</strain>
    </source>
</reference>
<keyword evidence="6 8" id="KW-0269">Exonuclease</keyword>
<dbReference type="InterPro" id="IPR011805">
    <property type="entry name" value="RNase_R"/>
</dbReference>
<proteinExistence type="inferred from homology"/>
<dbReference type="InterPro" id="IPR011129">
    <property type="entry name" value="CSD"/>
</dbReference>
<dbReference type="InterPro" id="IPR050180">
    <property type="entry name" value="RNR_Ribonuclease"/>
</dbReference>
<dbReference type="Gene3D" id="2.40.50.140">
    <property type="entry name" value="Nucleic acid-binding proteins"/>
    <property type="match status" value="2"/>
</dbReference>
<dbReference type="InterPro" id="IPR003029">
    <property type="entry name" value="S1_domain"/>
</dbReference>
<dbReference type="Pfam" id="PF00773">
    <property type="entry name" value="RNB"/>
    <property type="match status" value="1"/>
</dbReference>
<evidence type="ECO:0000256" key="3">
    <source>
        <dbReference type="ARBA" id="ARBA00022490"/>
    </source>
</evidence>
<comment type="function">
    <text evidence="8">3'-5' exoribonuclease that releases 5'-nucleoside monophosphates and is involved in maturation of structured RNAs.</text>
</comment>
<feature type="compositionally biased region" description="Basic residues" evidence="9">
    <location>
        <begin position="740"/>
        <end position="750"/>
    </location>
</feature>
<dbReference type="Pfam" id="PF00575">
    <property type="entry name" value="S1"/>
    <property type="match status" value="1"/>
</dbReference>
<evidence type="ECO:0000313" key="12">
    <source>
        <dbReference type="Proteomes" id="UP001519289"/>
    </source>
</evidence>
<protein>
    <recommendedName>
        <fullName evidence="8">Ribonuclease R</fullName>
        <shortName evidence="8">RNase R</shortName>
        <ecNumber evidence="8">3.1.13.1</ecNumber>
    </recommendedName>
</protein>
<dbReference type="CDD" id="cd04471">
    <property type="entry name" value="S1_RNase_R"/>
    <property type="match status" value="1"/>
</dbReference>
<gene>
    <name evidence="8" type="primary">rnr</name>
    <name evidence="11" type="ORF">J2Z79_002543</name>
</gene>
<organism evidence="11 12">
    <name type="scientific">Symbiobacterium terraclitae</name>
    <dbReference type="NCBI Taxonomy" id="557451"/>
    <lineage>
        <taxon>Bacteria</taxon>
        <taxon>Bacillati</taxon>
        <taxon>Bacillota</taxon>
        <taxon>Clostridia</taxon>
        <taxon>Eubacteriales</taxon>
        <taxon>Symbiobacteriaceae</taxon>
        <taxon>Symbiobacterium</taxon>
    </lineage>
</organism>
<dbReference type="Pfam" id="PF08206">
    <property type="entry name" value="OB_RNB"/>
    <property type="match status" value="1"/>
</dbReference>
<dbReference type="GO" id="GO:0016787">
    <property type="term" value="F:hydrolase activity"/>
    <property type="evidence" value="ECO:0007669"/>
    <property type="project" value="UniProtKB-KW"/>
</dbReference>
<dbReference type="InterPro" id="IPR013223">
    <property type="entry name" value="RNase_B_OB_dom"/>
</dbReference>